<dbReference type="Pfam" id="PF04831">
    <property type="entry name" value="POPDC1-3"/>
    <property type="match status" value="1"/>
</dbReference>
<comment type="subcellular location">
    <subcellularLocation>
        <location evidence="1">Membrane</location>
        <topology evidence="1">Multi-pass membrane protein</topology>
    </subcellularLocation>
</comment>
<dbReference type="EMBL" id="CAEY01000873">
    <property type="status" value="NOT_ANNOTATED_CDS"/>
    <property type="molecule type" value="Genomic_DNA"/>
</dbReference>
<organism evidence="8 9">
    <name type="scientific">Tetranychus urticae</name>
    <name type="common">Two-spotted spider mite</name>
    <dbReference type="NCBI Taxonomy" id="32264"/>
    <lineage>
        <taxon>Eukaryota</taxon>
        <taxon>Metazoa</taxon>
        <taxon>Ecdysozoa</taxon>
        <taxon>Arthropoda</taxon>
        <taxon>Chelicerata</taxon>
        <taxon>Arachnida</taxon>
        <taxon>Acari</taxon>
        <taxon>Acariformes</taxon>
        <taxon>Trombidiformes</taxon>
        <taxon>Prostigmata</taxon>
        <taxon>Eleutherengona</taxon>
        <taxon>Raphignathae</taxon>
        <taxon>Tetranychoidea</taxon>
        <taxon>Tetranychidae</taxon>
        <taxon>Tetranychus</taxon>
    </lineage>
</organism>
<dbReference type="PANTHER" id="PTHR12101">
    <property type="entry name" value="POPEYE DOMAIN CONTAINING PROTEIN"/>
    <property type="match status" value="1"/>
</dbReference>
<dbReference type="InterPro" id="IPR018490">
    <property type="entry name" value="cNMP-bd_dom_sf"/>
</dbReference>
<evidence type="ECO:0000313" key="8">
    <source>
        <dbReference type="EnsemblMetazoa" id="tetur30g02150.1"/>
    </source>
</evidence>
<dbReference type="GO" id="GO:0030552">
    <property type="term" value="F:cAMP binding"/>
    <property type="evidence" value="ECO:0007669"/>
    <property type="project" value="TreeGrafter"/>
</dbReference>
<dbReference type="PANTHER" id="PTHR12101:SF1">
    <property type="entry name" value="BVES"/>
    <property type="match status" value="1"/>
</dbReference>
<evidence type="ECO:0000259" key="7">
    <source>
        <dbReference type="Pfam" id="PF04831"/>
    </source>
</evidence>
<dbReference type="EnsemblMetazoa" id="tetur30g02150.1">
    <property type="protein sequence ID" value="tetur30g02150.1"/>
    <property type="gene ID" value="tetur30g02150"/>
</dbReference>
<dbReference type="HOGENOM" id="CLU_048494_1_0_1"/>
<dbReference type="GO" id="GO:0042383">
    <property type="term" value="C:sarcolemma"/>
    <property type="evidence" value="ECO:0007669"/>
    <property type="project" value="TreeGrafter"/>
</dbReference>
<evidence type="ECO:0000256" key="6">
    <source>
        <dbReference type="SAM" id="Phobius"/>
    </source>
</evidence>
<comment type="similarity">
    <text evidence="2">Belongs to the popeye family.</text>
</comment>
<dbReference type="AlphaFoldDB" id="T1L0W1"/>
<feature type="domain" description="POPDC1-3" evidence="7">
    <location>
        <begin position="33"/>
        <end position="248"/>
    </location>
</feature>
<reference evidence="8" key="2">
    <citation type="submission" date="2015-06" db="UniProtKB">
        <authorList>
            <consortium name="EnsemblMetazoa"/>
        </authorList>
    </citation>
    <scope>IDENTIFICATION</scope>
</reference>
<dbReference type="GO" id="GO:0042391">
    <property type="term" value="P:regulation of membrane potential"/>
    <property type="evidence" value="ECO:0007669"/>
    <property type="project" value="TreeGrafter"/>
</dbReference>
<sequence length="291" mass="33535">MDYFNNNYLNFTQFITRSTNRLHICDPKSGLINEPLFQLANGLIFVSYMASTSLAGLLFMRCCLVIGSLCLALWAYINVCSIDTVLWNLLFFMAHAVYIFILVYKLHPFIKFPRDVELVYRDLFQPLKVSRHSFNKLFKSIREMQVLKAHDIYCVEGKTPVDKLSLLVSGRLAVLKNGRALHLIDGHQFIDSPEWFGVSSSDAYQVTIVALEECRLIVWHRDKLKLIISGDNYLQTLMDSVLGRDVLNENSKLIMPIHRAMDHVVKREIHDNGTHCFWTLSKITEDSETNV</sequence>
<dbReference type="Gene3D" id="2.60.120.10">
    <property type="entry name" value="Jelly Rolls"/>
    <property type="match status" value="1"/>
</dbReference>
<proteinExistence type="inferred from homology"/>
<dbReference type="InterPro" id="IPR006916">
    <property type="entry name" value="POPDC1-3"/>
</dbReference>
<dbReference type="SUPFAM" id="SSF51206">
    <property type="entry name" value="cAMP-binding domain-like"/>
    <property type="match status" value="1"/>
</dbReference>
<name>T1L0W1_TETUR</name>
<evidence type="ECO:0000256" key="1">
    <source>
        <dbReference type="ARBA" id="ARBA00004141"/>
    </source>
</evidence>
<keyword evidence="9" id="KW-1185">Reference proteome</keyword>
<dbReference type="eggNOG" id="ENOG502QPUZ">
    <property type="taxonomic scope" value="Eukaryota"/>
</dbReference>
<dbReference type="InterPro" id="IPR014710">
    <property type="entry name" value="RmlC-like_jellyroll"/>
</dbReference>
<feature type="transmembrane region" description="Helical" evidence="6">
    <location>
        <begin position="58"/>
        <end position="79"/>
    </location>
</feature>
<evidence type="ECO:0000256" key="5">
    <source>
        <dbReference type="ARBA" id="ARBA00023136"/>
    </source>
</evidence>
<evidence type="ECO:0000256" key="3">
    <source>
        <dbReference type="ARBA" id="ARBA00022692"/>
    </source>
</evidence>
<evidence type="ECO:0000256" key="4">
    <source>
        <dbReference type="ARBA" id="ARBA00022989"/>
    </source>
</evidence>
<dbReference type="InterPro" id="IPR055272">
    <property type="entry name" value="POPDC1-3_dom"/>
</dbReference>
<evidence type="ECO:0000313" key="9">
    <source>
        <dbReference type="Proteomes" id="UP000015104"/>
    </source>
</evidence>
<dbReference type="GO" id="GO:0051146">
    <property type="term" value="P:striated muscle cell differentiation"/>
    <property type="evidence" value="ECO:0007669"/>
    <property type="project" value="TreeGrafter"/>
</dbReference>
<dbReference type="Proteomes" id="UP000015104">
    <property type="component" value="Unassembled WGS sequence"/>
</dbReference>
<reference evidence="9" key="1">
    <citation type="submission" date="2011-08" db="EMBL/GenBank/DDBJ databases">
        <authorList>
            <person name="Rombauts S."/>
        </authorList>
    </citation>
    <scope>NUCLEOTIDE SEQUENCE</scope>
    <source>
        <strain evidence="9">London</strain>
    </source>
</reference>
<dbReference type="GO" id="GO:0007507">
    <property type="term" value="P:heart development"/>
    <property type="evidence" value="ECO:0007669"/>
    <property type="project" value="TreeGrafter"/>
</dbReference>
<accession>T1L0W1</accession>
<keyword evidence="4 6" id="KW-1133">Transmembrane helix</keyword>
<keyword evidence="3 6" id="KW-0812">Transmembrane</keyword>
<feature type="transmembrane region" description="Helical" evidence="6">
    <location>
        <begin position="85"/>
        <end position="104"/>
    </location>
</feature>
<keyword evidence="5 6" id="KW-0472">Membrane</keyword>
<protein>
    <recommendedName>
        <fullName evidence="7">POPDC1-3 domain-containing protein</fullName>
    </recommendedName>
</protein>
<evidence type="ECO:0000256" key="2">
    <source>
        <dbReference type="ARBA" id="ARBA00007146"/>
    </source>
</evidence>